<evidence type="ECO:0000313" key="3">
    <source>
        <dbReference type="Proteomes" id="UP000007259"/>
    </source>
</evidence>
<proteinExistence type="predicted"/>
<protein>
    <submittedName>
        <fullName evidence="2">H1 histone-like protein</fullName>
    </submittedName>
</protein>
<name>E9B4G3_LEIMU</name>
<evidence type="ECO:0000256" key="1">
    <source>
        <dbReference type="SAM" id="MobiDB-lite"/>
    </source>
</evidence>
<dbReference type="GeneID" id="13452185"/>
<evidence type="ECO:0000313" key="2">
    <source>
        <dbReference type="EMBL" id="CBZ30132.1"/>
    </source>
</evidence>
<organism evidence="2 3">
    <name type="scientific">Leishmania mexicana (strain MHOM/GT/2001/U1103)</name>
    <dbReference type="NCBI Taxonomy" id="929439"/>
    <lineage>
        <taxon>Eukaryota</taxon>
        <taxon>Discoba</taxon>
        <taxon>Euglenozoa</taxon>
        <taxon>Kinetoplastea</taxon>
        <taxon>Metakinetoplastina</taxon>
        <taxon>Trypanosomatida</taxon>
        <taxon>Trypanosomatidae</taxon>
        <taxon>Leishmaniinae</taxon>
        <taxon>Leishmania</taxon>
    </lineage>
</organism>
<feature type="region of interest" description="Disordered" evidence="1">
    <location>
        <begin position="62"/>
        <end position="142"/>
    </location>
</feature>
<dbReference type="AlphaFoldDB" id="E9B4G3"/>
<reference evidence="2 3" key="1">
    <citation type="journal article" date="2011" name="Genome Res.">
        <title>Chromosome and gene copy number variation allow major structural change between species and strains of Leishmania.</title>
        <authorList>
            <person name="Rogers M.B."/>
            <person name="Hilley J.D."/>
            <person name="Dickens N.J."/>
            <person name="Wilkes J."/>
            <person name="Bates P.A."/>
            <person name="Depledge D.P."/>
            <person name="Harris D."/>
            <person name="Her Y."/>
            <person name="Herzyk P."/>
            <person name="Imamura H."/>
            <person name="Otto T.D."/>
            <person name="Sanders M."/>
            <person name="Seeger K."/>
            <person name="Dujardin J.C."/>
            <person name="Berriman M."/>
            <person name="Smith D.F."/>
            <person name="Hertz-Fowler C."/>
            <person name="Mottram J.C."/>
        </authorList>
    </citation>
    <scope>NUCLEOTIDE SEQUENCE [LARGE SCALE GENOMIC DNA]</scope>
    <source>
        <strain evidence="2 3">MHOM/GT/2001/U1103</strain>
    </source>
</reference>
<keyword evidence="3" id="KW-1185">Reference proteome</keyword>
<feature type="compositionally biased region" description="Low complexity" evidence="1">
    <location>
        <begin position="102"/>
        <end position="113"/>
    </location>
</feature>
<sequence length="142" mass="14654">MFRFTLRALARKAPAKAGSRISAAAGATAAFHTASAAPQTAVSIPPIPGVRSVRAFRTQKMEALQPPPVAAAGKKAPAAKGSKHPKAALNSRPSKKVKLPKKAAVPVKAQQAKQVKHSKQVKAPKSAAKEISKKAKSAKAGK</sequence>
<gene>
    <name evidence="2" type="ORF">LMXM_32_3240</name>
</gene>
<dbReference type="Proteomes" id="UP000007259">
    <property type="component" value="Chromosome 32"/>
</dbReference>
<dbReference type="VEuPathDB" id="TriTrypDB:LmxM.32.3240"/>
<accession>E9B4G3</accession>
<dbReference type="OMA" id="TRSCAKP"/>
<feature type="compositionally biased region" description="Low complexity" evidence="1">
    <location>
        <begin position="70"/>
        <end position="80"/>
    </location>
</feature>
<dbReference type="RefSeq" id="XP_003878580.1">
    <property type="nucleotide sequence ID" value="XM_003878531.1"/>
</dbReference>
<dbReference type="EMBL" id="FR799585">
    <property type="protein sequence ID" value="CBZ30132.1"/>
    <property type="molecule type" value="Genomic_DNA"/>
</dbReference>
<dbReference type="KEGG" id="lmi:LMXM_32_3240"/>